<dbReference type="Proteomes" id="UP001348265">
    <property type="component" value="Unassembled WGS sequence"/>
</dbReference>
<evidence type="ECO:0000313" key="3">
    <source>
        <dbReference type="Proteomes" id="UP001348265"/>
    </source>
</evidence>
<gene>
    <name evidence="2" type="ORF">RB636_01710</name>
</gene>
<comment type="caution">
    <text evidence="2">The sequence shown here is derived from an EMBL/GenBank/DDBJ whole genome shotgun (WGS) entry which is preliminary data.</text>
</comment>
<evidence type="ECO:0008006" key="4">
    <source>
        <dbReference type="Google" id="ProtNLM"/>
    </source>
</evidence>
<dbReference type="RefSeq" id="WP_331785051.1">
    <property type="nucleotide sequence ID" value="NZ_JAVFKM010000001.1"/>
</dbReference>
<keyword evidence="1" id="KW-0732">Signal</keyword>
<name>A0ABU7WK91_9ACTN</name>
<keyword evidence="3" id="KW-1185">Reference proteome</keyword>
<protein>
    <recommendedName>
        <fullName evidence="4">Secreted protein</fullName>
    </recommendedName>
</protein>
<evidence type="ECO:0000256" key="1">
    <source>
        <dbReference type="SAM" id="SignalP"/>
    </source>
</evidence>
<reference evidence="2 3" key="1">
    <citation type="submission" date="2023-08" db="EMBL/GenBank/DDBJ databases">
        <authorList>
            <person name="Sharma P."/>
            <person name="Verma V."/>
            <person name="Mohan M.K."/>
            <person name="Dubey A.K."/>
        </authorList>
    </citation>
    <scope>NUCLEOTIDE SEQUENCE [LARGE SCALE GENOMIC DNA]</scope>
    <source>
        <strain evidence="2 3">ADP4</strain>
    </source>
</reference>
<proteinExistence type="predicted"/>
<sequence>MIRHARRKLLATGAAGATLLITGFTVMSAGSAAAAPATDEDGALPYIVETFDYPNAAKILKEQGIALRKGDGHILLANCLDPNGQDIQVSTSISYPGQPVPGRYCFKVTGTGKTGYLTLEIPKVYNIMTGDVAVQASLTADKKTESVNVGKNAIHGFGAAATPPGTPPVLVELRVTG</sequence>
<dbReference type="InterPro" id="IPR006311">
    <property type="entry name" value="TAT_signal"/>
</dbReference>
<accession>A0ABU7WK91</accession>
<organism evidence="2 3">
    <name type="scientific">Streptomyces chrestomyceticus</name>
    <dbReference type="NCBI Taxonomy" id="68185"/>
    <lineage>
        <taxon>Bacteria</taxon>
        <taxon>Bacillati</taxon>
        <taxon>Actinomycetota</taxon>
        <taxon>Actinomycetes</taxon>
        <taxon>Kitasatosporales</taxon>
        <taxon>Streptomycetaceae</taxon>
        <taxon>Streptomyces</taxon>
    </lineage>
</organism>
<dbReference type="PROSITE" id="PS51318">
    <property type="entry name" value="TAT"/>
    <property type="match status" value="1"/>
</dbReference>
<dbReference type="EMBL" id="JAVFKM010000001">
    <property type="protein sequence ID" value="MEF3111925.1"/>
    <property type="molecule type" value="Genomic_DNA"/>
</dbReference>
<feature type="signal peptide" evidence="1">
    <location>
        <begin position="1"/>
        <end position="34"/>
    </location>
</feature>
<evidence type="ECO:0000313" key="2">
    <source>
        <dbReference type="EMBL" id="MEF3111925.1"/>
    </source>
</evidence>
<feature type="chain" id="PRO_5047338587" description="Secreted protein" evidence="1">
    <location>
        <begin position="35"/>
        <end position="177"/>
    </location>
</feature>